<dbReference type="EMBL" id="JAJFAZ020000007">
    <property type="protein sequence ID" value="KAI5316856.1"/>
    <property type="molecule type" value="Genomic_DNA"/>
</dbReference>
<evidence type="ECO:0000313" key="1">
    <source>
        <dbReference type="EMBL" id="KAI5316856.1"/>
    </source>
</evidence>
<organism evidence="1 2">
    <name type="scientific">Prunus dulcis</name>
    <name type="common">Almond</name>
    <name type="synonym">Amygdalus dulcis</name>
    <dbReference type="NCBI Taxonomy" id="3755"/>
    <lineage>
        <taxon>Eukaryota</taxon>
        <taxon>Viridiplantae</taxon>
        <taxon>Streptophyta</taxon>
        <taxon>Embryophyta</taxon>
        <taxon>Tracheophyta</taxon>
        <taxon>Spermatophyta</taxon>
        <taxon>Magnoliopsida</taxon>
        <taxon>eudicotyledons</taxon>
        <taxon>Gunneridae</taxon>
        <taxon>Pentapetalae</taxon>
        <taxon>rosids</taxon>
        <taxon>fabids</taxon>
        <taxon>Rosales</taxon>
        <taxon>Rosaceae</taxon>
        <taxon>Amygdaloideae</taxon>
        <taxon>Amygdaleae</taxon>
        <taxon>Prunus</taxon>
    </lineage>
</organism>
<name>A0AAD4V315_PRUDU</name>
<evidence type="ECO:0000313" key="2">
    <source>
        <dbReference type="Proteomes" id="UP001054821"/>
    </source>
</evidence>
<reference evidence="1 2" key="1">
    <citation type="journal article" date="2022" name="G3 (Bethesda)">
        <title>Whole-genome sequence and methylome profiling of the almond [Prunus dulcis (Mill.) D.A. Webb] cultivar 'Nonpareil'.</title>
        <authorList>
            <person name="D'Amico-Willman K.M."/>
            <person name="Ouma W.Z."/>
            <person name="Meulia T."/>
            <person name="Sideli G.M."/>
            <person name="Gradziel T.M."/>
            <person name="Fresnedo-Ramirez J."/>
        </authorList>
    </citation>
    <scope>NUCLEOTIDE SEQUENCE [LARGE SCALE GENOMIC DNA]</scope>
    <source>
        <strain evidence="1">Clone GOH B32 T37-40</strain>
    </source>
</reference>
<keyword evidence="2" id="KW-1185">Reference proteome</keyword>
<gene>
    <name evidence="1" type="ORF">L3X38_036563</name>
</gene>
<protein>
    <submittedName>
        <fullName evidence="1">Uncharacterized protein</fullName>
    </submittedName>
</protein>
<dbReference type="AlphaFoldDB" id="A0AAD4V315"/>
<accession>A0AAD4V315</accession>
<comment type="caution">
    <text evidence="1">The sequence shown here is derived from an EMBL/GenBank/DDBJ whole genome shotgun (WGS) entry which is preliminary data.</text>
</comment>
<dbReference type="Proteomes" id="UP001054821">
    <property type="component" value="Chromosome 7"/>
</dbReference>
<sequence length="109" mass="12638">MCYHPPSQCTDVTFLEFETFFHDRVSSAPLQGETRSKAQTWSTLEDGKFEVWMKTTGHFDNNDWSLQTEEIKALEKNQTWTLEILPPEKRTVGCRRVFIAKHNADGSVE</sequence>
<proteinExistence type="predicted"/>